<dbReference type="AlphaFoldDB" id="A0A8X6P761"/>
<keyword evidence="2" id="KW-1185">Reference proteome</keyword>
<gene>
    <name evidence="1" type="ORF">NPIL_232471</name>
</gene>
<name>A0A8X6P761_NEPPI</name>
<sequence>MKRVRLTLTNMYFSHSGVDCLGKHCFSETAAASATVGDSNLREMNRDSGADLSKTLKSVLMILSALDFPVAGNCCWLSRDPAGKRRGPSAAQHTYSYARELRRVLESVDSDY</sequence>
<dbReference type="EMBL" id="BMAW01017724">
    <property type="protein sequence ID" value="GFT55279.1"/>
    <property type="molecule type" value="Genomic_DNA"/>
</dbReference>
<proteinExistence type="predicted"/>
<protein>
    <submittedName>
        <fullName evidence="1">Uncharacterized protein</fullName>
    </submittedName>
</protein>
<organism evidence="1 2">
    <name type="scientific">Nephila pilipes</name>
    <name type="common">Giant wood spider</name>
    <name type="synonym">Nephila maculata</name>
    <dbReference type="NCBI Taxonomy" id="299642"/>
    <lineage>
        <taxon>Eukaryota</taxon>
        <taxon>Metazoa</taxon>
        <taxon>Ecdysozoa</taxon>
        <taxon>Arthropoda</taxon>
        <taxon>Chelicerata</taxon>
        <taxon>Arachnida</taxon>
        <taxon>Araneae</taxon>
        <taxon>Araneomorphae</taxon>
        <taxon>Entelegynae</taxon>
        <taxon>Araneoidea</taxon>
        <taxon>Nephilidae</taxon>
        <taxon>Nephila</taxon>
    </lineage>
</organism>
<evidence type="ECO:0000313" key="2">
    <source>
        <dbReference type="Proteomes" id="UP000887013"/>
    </source>
</evidence>
<evidence type="ECO:0000313" key="1">
    <source>
        <dbReference type="EMBL" id="GFT55279.1"/>
    </source>
</evidence>
<accession>A0A8X6P761</accession>
<dbReference type="Proteomes" id="UP000887013">
    <property type="component" value="Unassembled WGS sequence"/>
</dbReference>
<reference evidence="1" key="1">
    <citation type="submission" date="2020-08" db="EMBL/GenBank/DDBJ databases">
        <title>Multicomponent nature underlies the extraordinary mechanical properties of spider dragline silk.</title>
        <authorList>
            <person name="Kono N."/>
            <person name="Nakamura H."/>
            <person name="Mori M."/>
            <person name="Yoshida Y."/>
            <person name="Ohtoshi R."/>
            <person name="Malay A.D."/>
            <person name="Moran D.A.P."/>
            <person name="Tomita M."/>
            <person name="Numata K."/>
            <person name="Arakawa K."/>
        </authorList>
    </citation>
    <scope>NUCLEOTIDE SEQUENCE</scope>
</reference>
<comment type="caution">
    <text evidence="1">The sequence shown here is derived from an EMBL/GenBank/DDBJ whole genome shotgun (WGS) entry which is preliminary data.</text>
</comment>